<name>A0A2U3AGK2_9BACL</name>
<reference evidence="2 4" key="1">
    <citation type="submission" date="2018-06" db="EMBL/GenBank/DDBJ databases">
        <authorList>
            <consortium name="Pathogen Informatics"/>
            <person name="Doyle S."/>
        </authorList>
    </citation>
    <scope>NUCLEOTIDE SEQUENCE [LARGE SCALE GENOMIC DNA]</scope>
    <source>
        <strain evidence="2 4">NCTC10597</strain>
    </source>
</reference>
<comment type="caution">
    <text evidence="2">The sequence shown here is derived from an EMBL/GenBank/DDBJ whole genome shotgun (WGS) entry which is preliminary data.</text>
</comment>
<sequence>MKATYIGLCVISALLSVYTLVTKQFELLPIINIIMCVAFLLIAYREYKLKKDKTNVLILVFAAVIIAIFTAIGVFL</sequence>
<dbReference type="EMBL" id="UGNP01000001">
    <property type="protein sequence ID" value="STX10491.1"/>
    <property type="molecule type" value="Genomic_DNA"/>
</dbReference>
<dbReference type="AlphaFoldDB" id="A0A2U3AGK2"/>
<dbReference type="Proteomes" id="UP000294641">
    <property type="component" value="Unassembled WGS sequence"/>
</dbReference>
<protein>
    <recommendedName>
        <fullName evidence="6">DUF3953 domain-containing protein</fullName>
    </recommendedName>
</protein>
<proteinExistence type="predicted"/>
<evidence type="ECO:0000313" key="4">
    <source>
        <dbReference type="Proteomes" id="UP000254330"/>
    </source>
</evidence>
<keyword evidence="1" id="KW-1133">Transmembrane helix</keyword>
<evidence type="ECO:0000256" key="1">
    <source>
        <dbReference type="SAM" id="Phobius"/>
    </source>
</evidence>
<evidence type="ECO:0000313" key="2">
    <source>
        <dbReference type="EMBL" id="STX10491.1"/>
    </source>
</evidence>
<accession>A0A2U3AGK2</accession>
<feature type="transmembrane region" description="Helical" evidence="1">
    <location>
        <begin position="27"/>
        <end position="44"/>
    </location>
</feature>
<evidence type="ECO:0008006" key="6">
    <source>
        <dbReference type="Google" id="ProtNLM"/>
    </source>
</evidence>
<reference evidence="3 5" key="2">
    <citation type="submission" date="2019-03" db="EMBL/GenBank/DDBJ databases">
        <title>Genomic Encyclopedia of Type Strains, Phase IV (KMG-IV): sequencing the most valuable type-strain genomes for metagenomic binning, comparative biology and taxonomic classification.</title>
        <authorList>
            <person name="Goeker M."/>
        </authorList>
    </citation>
    <scope>NUCLEOTIDE SEQUENCE [LARGE SCALE GENOMIC DNA]</scope>
    <source>
        <strain evidence="3 5">DSM 20580</strain>
    </source>
</reference>
<dbReference type="Proteomes" id="UP000254330">
    <property type="component" value="Unassembled WGS sequence"/>
</dbReference>
<dbReference type="OrthoDB" id="9971531at2"/>
<feature type="transmembrane region" description="Helical" evidence="1">
    <location>
        <begin position="5"/>
        <end position="21"/>
    </location>
</feature>
<organism evidence="2 4">
    <name type="scientific">Kurthia zopfii</name>
    <dbReference type="NCBI Taxonomy" id="1650"/>
    <lineage>
        <taxon>Bacteria</taxon>
        <taxon>Bacillati</taxon>
        <taxon>Bacillota</taxon>
        <taxon>Bacilli</taxon>
        <taxon>Bacillales</taxon>
        <taxon>Caryophanaceae</taxon>
        <taxon>Kurthia</taxon>
    </lineage>
</organism>
<keyword evidence="5" id="KW-1185">Reference proteome</keyword>
<keyword evidence="1" id="KW-0812">Transmembrane</keyword>
<keyword evidence="1" id="KW-0472">Membrane</keyword>
<dbReference type="RefSeq" id="WP_109348582.1">
    <property type="nucleotide sequence ID" value="NZ_BJUE01000005.1"/>
</dbReference>
<feature type="transmembrane region" description="Helical" evidence="1">
    <location>
        <begin position="56"/>
        <end position="75"/>
    </location>
</feature>
<gene>
    <name evidence="3" type="ORF">DFR61_10347</name>
    <name evidence="2" type="ORF">NCTC10597_02238</name>
</gene>
<evidence type="ECO:0000313" key="5">
    <source>
        <dbReference type="Proteomes" id="UP000294641"/>
    </source>
</evidence>
<dbReference type="EMBL" id="SNZG01000003">
    <property type="protein sequence ID" value="TDR42672.1"/>
    <property type="molecule type" value="Genomic_DNA"/>
</dbReference>
<evidence type="ECO:0000313" key="3">
    <source>
        <dbReference type="EMBL" id="TDR42672.1"/>
    </source>
</evidence>